<name>A0ACB9MQA6_9MYRT</name>
<evidence type="ECO:0000313" key="1">
    <source>
        <dbReference type="EMBL" id="KAI4324425.1"/>
    </source>
</evidence>
<keyword evidence="2" id="KW-1185">Reference proteome</keyword>
<comment type="caution">
    <text evidence="1">The sequence shown here is derived from an EMBL/GenBank/DDBJ whole genome shotgun (WGS) entry which is preliminary data.</text>
</comment>
<gene>
    <name evidence="1" type="ORF">MLD38_029917</name>
</gene>
<proteinExistence type="predicted"/>
<dbReference type="Proteomes" id="UP001057402">
    <property type="component" value="Chromosome 9"/>
</dbReference>
<evidence type="ECO:0000313" key="2">
    <source>
        <dbReference type="Proteomes" id="UP001057402"/>
    </source>
</evidence>
<organism evidence="1 2">
    <name type="scientific">Melastoma candidum</name>
    <dbReference type="NCBI Taxonomy" id="119954"/>
    <lineage>
        <taxon>Eukaryota</taxon>
        <taxon>Viridiplantae</taxon>
        <taxon>Streptophyta</taxon>
        <taxon>Embryophyta</taxon>
        <taxon>Tracheophyta</taxon>
        <taxon>Spermatophyta</taxon>
        <taxon>Magnoliopsida</taxon>
        <taxon>eudicotyledons</taxon>
        <taxon>Gunneridae</taxon>
        <taxon>Pentapetalae</taxon>
        <taxon>rosids</taxon>
        <taxon>malvids</taxon>
        <taxon>Myrtales</taxon>
        <taxon>Melastomataceae</taxon>
        <taxon>Melastomatoideae</taxon>
        <taxon>Melastomateae</taxon>
        <taxon>Melastoma</taxon>
    </lineage>
</organism>
<protein>
    <submittedName>
        <fullName evidence="1">Uncharacterized protein</fullName>
    </submittedName>
</protein>
<reference evidence="2" key="1">
    <citation type="journal article" date="2023" name="Front. Plant Sci.">
        <title>Chromosomal-level genome assembly of Melastoma candidum provides insights into trichome evolution.</title>
        <authorList>
            <person name="Zhong Y."/>
            <person name="Wu W."/>
            <person name="Sun C."/>
            <person name="Zou P."/>
            <person name="Liu Y."/>
            <person name="Dai S."/>
            <person name="Zhou R."/>
        </authorList>
    </citation>
    <scope>NUCLEOTIDE SEQUENCE [LARGE SCALE GENOMIC DNA]</scope>
</reference>
<accession>A0ACB9MQA6</accession>
<dbReference type="EMBL" id="CM042888">
    <property type="protein sequence ID" value="KAI4324425.1"/>
    <property type="molecule type" value="Genomic_DNA"/>
</dbReference>
<sequence>MVTTRYRIPRSATSVHFVNTILQGPFLLLVRPLASDLDHRECEMIMFSFPRDDSSPGSQSPKVSLIGDSASRASTYRARGRPSFYMPFAEPLVLYKRG</sequence>